<dbReference type="UniPathway" id="UPA00053">
    <property type="reaction ID" value="UER00089"/>
</dbReference>
<keyword evidence="4 9" id="KW-0963">Cytoplasm</keyword>
<feature type="binding site" evidence="9">
    <location>
        <position position="167"/>
    </location>
    <ligand>
        <name>3-phosphoshikimate</name>
        <dbReference type="ChEBI" id="CHEBI:145989"/>
    </ligand>
</feature>
<dbReference type="InterPro" id="IPR006264">
    <property type="entry name" value="EPSP_synthase"/>
</dbReference>
<keyword evidence="6 9" id="KW-0808">Transferase</keyword>
<dbReference type="FunFam" id="3.65.10.10:FF:000006">
    <property type="entry name" value="3-phosphoshikimate 1-carboxyvinyltransferase"/>
    <property type="match status" value="1"/>
</dbReference>
<dbReference type="InterPro" id="IPR013792">
    <property type="entry name" value="RNA3'P_cycl/enolpyr_Trfase_a/b"/>
</dbReference>
<comment type="caution">
    <text evidence="9">Lacks conserved residue(s) required for the propagation of feature annotation.</text>
</comment>
<proteinExistence type="inferred from homology"/>
<name>A0A081BE61_9HYPH</name>
<keyword evidence="5 9" id="KW-0028">Amino-acid biosynthesis</keyword>
<dbReference type="AlphaFoldDB" id="A0A081BE61"/>
<dbReference type="InterPro" id="IPR036968">
    <property type="entry name" value="Enolpyruvate_Tfrase_sf"/>
</dbReference>
<dbReference type="InterPro" id="IPR023193">
    <property type="entry name" value="EPSP_synthase_CS"/>
</dbReference>
<keyword evidence="12" id="KW-1185">Reference proteome</keyword>
<feature type="binding site" evidence="9">
    <location>
        <position position="169"/>
    </location>
    <ligand>
        <name>3-phosphoshikimate</name>
        <dbReference type="ChEBI" id="CHEBI:145989"/>
    </ligand>
</feature>
<comment type="similarity">
    <text evidence="3 9">Belongs to the EPSP synthase family.</text>
</comment>
<feature type="active site" description="Proton acceptor" evidence="9">
    <location>
        <position position="320"/>
    </location>
</feature>
<evidence type="ECO:0000256" key="3">
    <source>
        <dbReference type="ARBA" id="ARBA00009948"/>
    </source>
</evidence>
<keyword evidence="7 9" id="KW-0057">Aromatic amino acid biosynthesis</keyword>
<accession>A0A081BE61</accession>
<dbReference type="GO" id="GO:0005737">
    <property type="term" value="C:cytoplasm"/>
    <property type="evidence" value="ECO:0007669"/>
    <property type="project" value="UniProtKB-SubCell"/>
</dbReference>
<evidence type="ECO:0000313" key="11">
    <source>
        <dbReference type="EMBL" id="GAK46329.1"/>
    </source>
</evidence>
<feature type="binding site" evidence="9">
    <location>
        <position position="169"/>
    </location>
    <ligand>
        <name>phosphoenolpyruvate</name>
        <dbReference type="ChEBI" id="CHEBI:58702"/>
    </ligand>
</feature>
<feature type="binding site" evidence="9">
    <location>
        <position position="395"/>
    </location>
    <ligand>
        <name>phosphoenolpyruvate</name>
        <dbReference type="ChEBI" id="CHEBI:58702"/>
    </ligand>
</feature>
<evidence type="ECO:0000256" key="9">
    <source>
        <dbReference type="HAMAP-Rule" id="MF_00210"/>
    </source>
</evidence>
<dbReference type="GO" id="GO:0003866">
    <property type="term" value="F:3-phosphoshikimate 1-carboxyvinyltransferase activity"/>
    <property type="evidence" value="ECO:0007669"/>
    <property type="project" value="UniProtKB-UniRule"/>
</dbReference>
<comment type="function">
    <text evidence="1 9">Catalyzes the transfer of the enolpyruvyl moiety of phosphoenolpyruvate (PEP) to the 5-hydroxyl of shikimate-3-phosphate (S3P) to produce enolpyruvyl shikimate-3-phosphate and inorganic phosphate.</text>
</comment>
<evidence type="ECO:0000256" key="6">
    <source>
        <dbReference type="ARBA" id="ARBA00022679"/>
    </source>
</evidence>
<sequence>MTLTAQPSRALQGTIAVPGDKSISHRALMLGALAVGETRVSGLLEGEDVLATGEALRRMGAEITRHQDGTWSIWGVGVGGLKEPETVLDFGNSGTGVRLMMGIVAGHPITATFTGDASLSKRPMGRVITPLTEMGAHIHAREGGRLPLTLTGAERALPITYPLPVASAQVKSAVLFAGLNAPGQTTVIEPAPTRDHTELMLKAFGAQVATEEGPKGVRVIRVTGEPELKACTLAVPGDPSSAAFPVVAALITPGSDITVTGITLNPHRSGLYTTLIEMGADIEILNQRQEGGEPVADLRVKASELKGIEVPPERAPSMIDEYPVLAVAASFAEGKTVMRGAEELRVKESDRIAATAAGLRANGVKVEDLPDGMIVEGRAGTVEGGGHVATHMDHRIAMSFLTLGLGAQKPVTIDAGEMIATSFPDFTGLMRRLGAQLESGANA</sequence>
<dbReference type="Pfam" id="PF00275">
    <property type="entry name" value="EPSP_synthase"/>
    <property type="match status" value="1"/>
</dbReference>
<evidence type="ECO:0000256" key="8">
    <source>
        <dbReference type="ARBA" id="ARBA00044633"/>
    </source>
</evidence>
<organism evidence="11 12">
    <name type="scientific">Tepidicaulis marinus</name>
    <dbReference type="NCBI Taxonomy" id="1333998"/>
    <lineage>
        <taxon>Bacteria</taxon>
        <taxon>Pseudomonadati</taxon>
        <taxon>Pseudomonadota</taxon>
        <taxon>Alphaproteobacteria</taxon>
        <taxon>Hyphomicrobiales</taxon>
        <taxon>Parvibaculaceae</taxon>
        <taxon>Tepidicaulis</taxon>
    </lineage>
</organism>
<dbReference type="GO" id="GO:0009073">
    <property type="term" value="P:aromatic amino acid family biosynthetic process"/>
    <property type="evidence" value="ECO:0007669"/>
    <property type="project" value="UniProtKB-KW"/>
</dbReference>
<dbReference type="PANTHER" id="PTHR21090:SF5">
    <property type="entry name" value="PENTAFUNCTIONAL AROM POLYPEPTIDE"/>
    <property type="match status" value="1"/>
</dbReference>
<feature type="binding site" evidence="9">
    <location>
        <position position="94"/>
    </location>
    <ligand>
        <name>phosphoenolpyruvate</name>
        <dbReference type="ChEBI" id="CHEBI:58702"/>
    </ligand>
</feature>
<dbReference type="PROSITE" id="PS00104">
    <property type="entry name" value="EPSP_SYNTHASE_1"/>
    <property type="match status" value="1"/>
</dbReference>
<dbReference type="PANTHER" id="PTHR21090">
    <property type="entry name" value="AROM/DEHYDROQUINATE SYNTHASE"/>
    <property type="match status" value="1"/>
</dbReference>
<comment type="subcellular location">
    <subcellularLocation>
        <location evidence="9">Cytoplasm</location>
    </subcellularLocation>
</comment>
<feature type="domain" description="Enolpyruvate transferase" evidence="10">
    <location>
        <begin position="6"/>
        <end position="427"/>
    </location>
</feature>
<comment type="pathway">
    <text evidence="2 9">Metabolic intermediate biosynthesis; chorismate biosynthesis; chorismate from D-erythrose 4-phosphate and phosphoenolpyruvate: step 6/7.</text>
</comment>
<evidence type="ECO:0000256" key="7">
    <source>
        <dbReference type="ARBA" id="ARBA00023141"/>
    </source>
</evidence>
<dbReference type="InterPro" id="IPR001986">
    <property type="entry name" value="Enolpyruvate_Tfrase_dom"/>
</dbReference>
<feature type="binding site" evidence="9">
    <location>
        <position position="21"/>
    </location>
    <ligand>
        <name>phosphoenolpyruvate</name>
        <dbReference type="ChEBI" id="CHEBI:58702"/>
    </ligand>
</feature>
<protein>
    <recommendedName>
        <fullName evidence="9">3-phosphoshikimate 1-carboxyvinyltransferase</fullName>
        <ecNumber evidence="9">2.5.1.19</ecNumber>
    </recommendedName>
    <alternativeName>
        <fullName evidence="9">5-enolpyruvylshikimate-3-phosphate synthase</fullName>
        <shortName evidence="9">EPSP synthase</shortName>
        <shortName evidence="9">EPSPS</shortName>
    </alternativeName>
</protein>
<dbReference type="NCBIfam" id="TIGR01356">
    <property type="entry name" value="aroA"/>
    <property type="match status" value="1"/>
</dbReference>
<dbReference type="SUPFAM" id="SSF55205">
    <property type="entry name" value="EPT/RTPC-like"/>
    <property type="match status" value="1"/>
</dbReference>
<feature type="binding site" evidence="9">
    <location>
        <position position="26"/>
    </location>
    <ligand>
        <name>3-phosphoshikimate</name>
        <dbReference type="ChEBI" id="CHEBI:145989"/>
    </ligand>
</feature>
<feature type="binding site" evidence="9">
    <location>
        <position position="351"/>
    </location>
    <ligand>
        <name>phosphoenolpyruvate</name>
        <dbReference type="ChEBI" id="CHEBI:58702"/>
    </ligand>
</feature>
<evidence type="ECO:0000256" key="2">
    <source>
        <dbReference type="ARBA" id="ARBA00004811"/>
    </source>
</evidence>
<feature type="binding site" evidence="9">
    <location>
        <position position="347"/>
    </location>
    <ligand>
        <name>3-phosphoshikimate</name>
        <dbReference type="ChEBI" id="CHEBI:145989"/>
    </ligand>
</feature>
<evidence type="ECO:0000259" key="10">
    <source>
        <dbReference type="Pfam" id="PF00275"/>
    </source>
</evidence>
<dbReference type="HAMAP" id="MF_00210">
    <property type="entry name" value="EPSP_synth"/>
    <property type="match status" value="1"/>
</dbReference>
<feature type="binding site" evidence="9">
    <location>
        <position position="21"/>
    </location>
    <ligand>
        <name>3-phosphoshikimate</name>
        <dbReference type="ChEBI" id="CHEBI:145989"/>
    </ligand>
</feature>
<feature type="binding site" evidence="9">
    <location>
        <position position="22"/>
    </location>
    <ligand>
        <name>3-phosphoshikimate</name>
        <dbReference type="ChEBI" id="CHEBI:145989"/>
    </ligand>
</feature>
<evidence type="ECO:0000313" key="12">
    <source>
        <dbReference type="Proteomes" id="UP000028702"/>
    </source>
</evidence>
<dbReference type="Proteomes" id="UP000028702">
    <property type="component" value="Unassembled WGS sequence"/>
</dbReference>
<dbReference type="RefSeq" id="WP_045448780.1">
    <property type="nucleotide sequence ID" value="NZ_BBIO01000017.1"/>
</dbReference>
<dbReference type="GO" id="GO:0009423">
    <property type="term" value="P:chorismate biosynthetic process"/>
    <property type="evidence" value="ECO:0007669"/>
    <property type="project" value="UniProtKB-UniRule"/>
</dbReference>
<dbReference type="GO" id="GO:0008652">
    <property type="term" value="P:amino acid biosynthetic process"/>
    <property type="evidence" value="ECO:0007669"/>
    <property type="project" value="UniProtKB-KW"/>
</dbReference>
<reference evidence="11 12" key="1">
    <citation type="submission" date="2014-07" db="EMBL/GenBank/DDBJ databases">
        <title>Tepidicaulis marinum gen. nov., sp. nov., a novel marine bacterium denitrifying nitrate to nitrous oxide strictly under microaerobic conditions.</title>
        <authorList>
            <person name="Takeuchi M."/>
            <person name="Yamagishi T."/>
            <person name="Kamagata Y."/>
            <person name="Oshima K."/>
            <person name="Hattori M."/>
            <person name="Katayama T."/>
            <person name="Hanada S."/>
            <person name="Tamaki H."/>
            <person name="Marumo K."/>
            <person name="Maeda H."/>
            <person name="Nedachi M."/>
            <person name="Iwasaki W."/>
            <person name="Suwa Y."/>
            <person name="Sakata S."/>
        </authorList>
    </citation>
    <scope>NUCLEOTIDE SEQUENCE [LARGE SCALE GENOMIC DNA]</scope>
    <source>
        <strain evidence="11 12">MA2</strain>
    </source>
</reference>
<comment type="caution">
    <text evidence="11">The sequence shown here is derived from an EMBL/GenBank/DDBJ whole genome shotgun (WGS) entry which is preliminary data.</text>
</comment>
<comment type="subunit">
    <text evidence="9">Monomer.</text>
</comment>
<gene>
    <name evidence="9" type="primary">aroA</name>
    <name evidence="11" type="ORF">M2A_2828</name>
</gene>
<dbReference type="STRING" id="1333998.M2A_2828"/>
<dbReference type="EC" id="2.5.1.19" evidence="9"/>
<evidence type="ECO:0000256" key="1">
    <source>
        <dbReference type="ARBA" id="ARBA00002174"/>
    </source>
</evidence>
<dbReference type="PIRSF" id="PIRSF000505">
    <property type="entry name" value="EPSPS"/>
    <property type="match status" value="1"/>
</dbReference>
<feature type="binding site" evidence="9">
    <location>
        <position position="320"/>
    </location>
    <ligand>
        <name>3-phosphoshikimate</name>
        <dbReference type="ChEBI" id="CHEBI:145989"/>
    </ligand>
</feature>
<feature type="binding site" evidence="9">
    <location>
        <position position="122"/>
    </location>
    <ligand>
        <name>phosphoenolpyruvate</name>
        <dbReference type="ChEBI" id="CHEBI:58702"/>
    </ligand>
</feature>
<comment type="catalytic activity">
    <reaction evidence="8">
        <text>3-phosphoshikimate + phosphoenolpyruvate = 5-O-(1-carboxyvinyl)-3-phosphoshikimate + phosphate</text>
        <dbReference type="Rhea" id="RHEA:21256"/>
        <dbReference type="ChEBI" id="CHEBI:43474"/>
        <dbReference type="ChEBI" id="CHEBI:57701"/>
        <dbReference type="ChEBI" id="CHEBI:58702"/>
        <dbReference type="ChEBI" id="CHEBI:145989"/>
        <dbReference type="EC" id="2.5.1.19"/>
    </reaction>
    <physiologicalReaction direction="left-to-right" evidence="8">
        <dbReference type="Rhea" id="RHEA:21257"/>
    </physiologicalReaction>
</comment>
<dbReference type="CDD" id="cd01556">
    <property type="entry name" value="EPSP_synthase"/>
    <property type="match status" value="1"/>
</dbReference>
<evidence type="ECO:0000256" key="5">
    <source>
        <dbReference type="ARBA" id="ARBA00022605"/>
    </source>
</evidence>
<dbReference type="EMBL" id="BBIO01000017">
    <property type="protein sequence ID" value="GAK46329.1"/>
    <property type="molecule type" value="Genomic_DNA"/>
</dbReference>
<evidence type="ECO:0000256" key="4">
    <source>
        <dbReference type="ARBA" id="ARBA00022490"/>
    </source>
</evidence>
<dbReference type="Gene3D" id="3.65.10.10">
    <property type="entry name" value="Enolpyruvate transferase domain"/>
    <property type="match status" value="2"/>
</dbReference>
<dbReference type="PROSITE" id="PS00885">
    <property type="entry name" value="EPSP_SYNTHASE_2"/>
    <property type="match status" value="1"/>
</dbReference>
<dbReference type="eggNOG" id="COG0128">
    <property type="taxonomic scope" value="Bacteria"/>
</dbReference>
<dbReference type="FunFam" id="3.65.10.10:FF:000005">
    <property type="entry name" value="3-phosphoshikimate 1-carboxyvinyltransferase"/>
    <property type="match status" value="1"/>
</dbReference>